<dbReference type="InterPro" id="IPR029060">
    <property type="entry name" value="PIN-like_dom_sf"/>
</dbReference>
<keyword evidence="5" id="KW-0460">Magnesium</keyword>
<keyword evidence="2 5" id="KW-0540">Nuclease</keyword>
<dbReference type="GO" id="GO:0016787">
    <property type="term" value="F:hydrolase activity"/>
    <property type="evidence" value="ECO:0007669"/>
    <property type="project" value="UniProtKB-KW"/>
</dbReference>
<proteinExistence type="inferred from homology"/>
<evidence type="ECO:0000256" key="4">
    <source>
        <dbReference type="ARBA" id="ARBA00022801"/>
    </source>
</evidence>
<keyword evidence="4 5" id="KW-0378">Hydrolase</keyword>
<name>A0A1G9P3Q5_9RHOB</name>
<dbReference type="PANTHER" id="PTHR39664:SF2">
    <property type="entry name" value="NUCLEIC ACID-BINDING PROTEIN, CONTAINING PIN DOMAIN-RELATED"/>
    <property type="match status" value="1"/>
</dbReference>
<keyword evidence="8" id="KW-1185">Reference proteome</keyword>
<dbReference type="EC" id="3.1.-.-" evidence="5"/>
<dbReference type="AlphaFoldDB" id="A0A1G9P3Q5"/>
<evidence type="ECO:0000259" key="6">
    <source>
        <dbReference type="Pfam" id="PF01850"/>
    </source>
</evidence>
<evidence type="ECO:0000256" key="5">
    <source>
        <dbReference type="HAMAP-Rule" id="MF_00265"/>
    </source>
</evidence>
<evidence type="ECO:0000256" key="1">
    <source>
        <dbReference type="ARBA" id="ARBA00022649"/>
    </source>
</evidence>
<comment type="similarity">
    <text evidence="5">Belongs to the PINc/VapC protein family.</text>
</comment>
<dbReference type="InterPro" id="IPR002716">
    <property type="entry name" value="PIN_dom"/>
</dbReference>
<sequence length="141" mass="15858">MPPFWRRQPGGMIAIDTNILVRFLTNDHSEQSPRARALLEDHEVFVALTVLLETEWVLRSAYRLAPERIYAALRAFAGLPQVRIEAPDRLAQALDRAEAGLDFADALHLDATNQVEAFVTFDARLVRGARRLGLVAVREPD</sequence>
<keyword evidence="1 5" id="KW-1277">Toxin-antitoxin system</keyword>
<dbReference type="CDD" id="cd18683">
    <property type="entry name" value="PIN_VapC-like"/>
    <property type="match status" value="1"/>
</dbReference>
<organism evidence="7 8">
    <name type="scientific">Paracoccus chinensis</name>
    <dbReference type="NCBI Taxonomy" id="525640"/>
    <lineage>
        <taxon>Bacteria</taxon>
        <taxon>Pseudomonadati</taxon>
        <taxon>Pseudomonadota</taxon>
        <taxon>Alphaproteobacteria</taxon>
        <taxon>Rhodobacterales</taxon>
        <taxon>Paracoccaceae</taxon>
        <taxon>Paracoccus</taxon>
    </lineage>
</organism>
<feature type="binding site" evidence="5">
    <location>
        <position position="105"/>
    </location>
    <ligand>
        <name>Mg(2+)</name>
        <dbReference type="ChEBI" id="CHEBI:18420"/>
    </ligand>
</feature>
<evidence type="ECO:0000313" key="8">
    <source>
        <dbReference type="Proteomes" id="UP000199555"/>
    </source>
</evidence>
<keyword evidence="3 5" id="KW-0479">Metal-binding</keyword>
<keyword evidence="5" id="KW-0800">Toxin</keyword>
<evidence type="ECO:0000256" key="3">
    <source>
        <dbReference type="ARBA" id="ARBA00022723"/>
    </source>
</evidence>
<gene>
    <name evidence="5" type="primary">vapC</name>
    <name evidence="7" type="ORF">SAMN04487971_1445</name>
</gene>
<feature type="domain" description="PIN" evidence="6">
    <location>
        <begin position="14"/>
        <end position="128"/>
    </location>
</feature>
<evidence type="ECO:0000256" key="2">
    <source>
        <dbReference type="ARBA" id="ARBA00022722"/>
    </source>
</evidence>
<protein>
    <recommendedName>
        <fullName evidence="5">Ribonuclease VapC</fullName>
        <shortName evidence="5">RNase VapC</shortName>
        <ecNumber evidence="5">3.1.-.-</ecNumber>
    </recommendedName>
    <alternativeName>
        <fullName evidence="5">Toxin VapC</fullName>
    </alternativeName>
</protein>
<dbReference type="Proteomes" id="UP000199555">
    <property type="component" value="Unassembled WGS sequence"/>
</dbReference>
<comment type="cofactor">
    <cofactor evidence="5">
        <name>Mg(2+)</name>
        <dbReference type="ChEBI" id="CHEBI:18420"/>
    </cofactor>
</comment>
<dbReference type="Gene3D" id="3.40.50.1010">
    <property type="entry name" value="5'-nuclease"/>
    <property type="match status" value="1"/>
</dbReference>
<comment type="function">
    <text evidence="5">Toxic component of a toxin-antitoxin (TA) system. An RNase.</text>
</comment>
<evidence type="ECO:0000313" key="7">
    <source>
        <dbReference type="EMBL" id="SDL93492.1"/>
    </source>
</evidence>
<dbReference type="STRING" id="525640.SAMN04487971_1445"/>
<accession>A0A1G9P3Q5</accession>
<dbReference type="PANTHER" id="PTHR39664">
    <property type="match status" value="1"/>
</dbReference>
<dbReference type="GO" id="GO:0090729">
    <property type="term" value="F:toxin activity"/>
    <property type="evidence" value="ECO:0007669"/>
    <property type="project" value="UniProtKB-KW"/>
</dbReference>
<feature type="binding site" evidence="5">
    <location>
        <position position="16"/>
    </location>
    <ligand>
        <name>Mg(2+)</name>
        <dbReference type="ChEBI" id="CHEBI:18420"/>
    </ligand>
</feature>
<dbReference type="EMBL" id="FNGE01000044">
    <property type="protein sequence ID" value="SDL93492.1"/>
    <property type="molecule type" value="Genomic_DNA"/>
</dbReference>
<dbReference type="InterPro" id="IPR022907">
    <property type="entry name" value="VapC_family"/>
</dbReference>
<reference evidence="8" key="1">
    <citation type="submission" date="2016-10" db="EMBL/GenBank/DDBJ databases">
        <authorList>
            <person name="Varghese N."/>
            <person name="Submissions S."/>
        </authorList>
    </citation>
    <scope>NUCLEOTIDE SEQUENCE [LARGE SCALE GENOMIC DNA]</scope>
    <source>
        <strain evidence="8">CGMCC 1.7655</strain>
    </source>
</reference>
<dbReference type="Pfam" id="PF01850">
    <property type="entry name" value="PIN"/>
    <property type="match status" value="1"/>
</dbReference>
<dbReference type="SUPFAM" id="SSF88723">
    <property type="entry name" value="PIN domain-like"/>
    <property type="match status" value="1"/>
</dbReference>
<dbReference type="HAMAP" id="MF_00265">
    <property type="entry name" value="VapC_Nob1"/>
    <property type="match status" value="1"/>
</dbReference>
<dbReference type="GO" id="GO:0000287">
    <property type="term" value="F:magnesium ion binding"/>
    <property type="evidence" value="ECO:0007669"/>
    <property type="project" value="UniProtKB-UniRule"/>
</dbReference>
<dbReference type="GO" id="GO:0004540">
    <property type="term" value="F:RNA nuclease activity"/>
    <property type="evidence" value="ECO:0007669"/>
    <property type="project" value="InterPro"/>
</dbReference>